<evidence type="ECO:0008006" key="6">
    <source>
        <dbReference type="Google" id="ProtNLM"/>
    </source>
</evidence>
<reference evidence="3" key="1">
    <citation type="submission" date="2021-11" db="EMBL/GenBank/DDBJ databases">
        <title>Description of novel Chryseobacterium species.</title>
        <authorList>
            <person name="Saticioglu I.B."/>
            <person name="Ay H."/>
            <person name="Altun S."/>
            <person name="Duman M."/>
        </authorList>
    </citation>
    <scope>NUCLEOTIDE SEQUENCE</scope>
    <source>
        <strain evidence="3">C-39</strain>
    </source>
</reference>
<evidence type="ECO:0000313" key="4">
    <source>
        <dbReference type="Proteomes" id="UP000603715"/>
    </source>
</evidence>
<sequence>MKRLLIIIFIIVSAQSSFAQNTHIPLAVKSAFEGVWQYSVKYETNTVKIHFEPGTDYALFTDEGSGMAPAKTVKADVKGKLLVISAIKNENDEVELEIINKKLYLRATPILWDKKGNRIGSMDAQKVQRVFKRIK</sequence>
<keyword evidence="4" id="KW-1185">Reference proteome</keyword>
<proteinExistence type="predicted"/>
<evidence type="ECO:0000313" key="2">
    <source>
        <dbReference type="EMBL" id="MBD3906452.1"/>
    </source>
</evidence>
<reference evidence="2" key="3">
    <citation type="submission" date="2024-05" db="EMBL/GenBank/DDBJ databases">
        <title>Description of novel Chryseobacterium sp. strain C-2.</title>
        <authorList>
            <person name="Saticioglu I.B."/>
        </authorList>
    </citation>
    <scope>NUCLEOTIDE SEQUENCE</scope>
    <source>
        <strain evidence="2">C-2</strain>
    </source>
</reference>
<dbReference type="Proteomes" id="UP001107960">
    <property type="component" value="Unassembled WGS sequence"/>
</dbReference>
<reference evidence="4" key="2">
    <citation type="submission" date="2023-07" db="EMBL/GenBank/DDBJ databases">
        <title>Description of novel Chryseobacterium sp. strain C-2.</title>
        <authorList>
            <person name="Saticioglu I.B."/>
        </authorList>
    </citation>
    <scope>NUCLEOTIDE SEQUENCE [LARGE SCALE GENOMIC DNA]</scope>
    <source>
        <strain evidence="4">C-2</strain>
    </source>
</reference>
<organism evidence="3 5">
    <name type="scientific">Chryseobacterium muglaense</name>
    <dbReference type="NCBI Taxonomy" id="2893752"/>
    <lineage>
        <taxon>Bacteria</taxon>
        <taxon>Pseudomonadati</taxon>
        <taxon>Bacteroidota</taxon>
        <taxon>Flavobacteriia</taxon>
        <taxon>Flavobacteriales</taxon>
        <taxon>Weeksellaceae</taxon>
        <taxon>Chryseobacterium group</taxon>
        <taxon>Chryseobacterium</taxon>
    </lineage>
</organism>
<dbReference type="EMBL" id="JACXXP010000032">
    <property type="protein sequence ID" value="MBD3906452.1"/>
    <property type="molecule type" value="Genomic_DNA"/>
</dbReference>
<feature type="signal peptide" evidence="1">
    <location>
        <begin position="1"/>
        <end position="19"/>
    </location>
</feature>
<dbReference type="RefSeq" id="WP_191180864.1">
    <property type="nucleotide sequence ID" value="NZ_JACXXP010000032.1"/>
</dbReference>
<protein>
    <recommendedName>
        <fullName evidence="6">DUF4488 domain-containing protein</fullName>
    </recommendedName>
</protein>
<name>A0A9Q3UZE8_9FLAO</name>
<dbReference type="EMBL" id="JAJJML010000001">
    <property type="protein sequence ID" value="MCC9036836.1"/>
    <property type="molecule type" value="Genomic_DNA"/>
</dbReference>
<comment type="caution">
    <text evidence="3">The sequence shown here is derived from an EMBL/GenBank/DDBJ whole genome shotgun (WGS) entry which is preliminary data.</text>
</comment>
<gene>
    <name evidence="2" type="ORF">IEW27_17860</name>
    <name evidence="3" type="ORF">LNP80_21750</name>
</gene>
<accession>A0A9Q3UZE8</accession>
<evidence type="ECO:0000256" key="1">
    <source>
        <dbReference type="SAM" id="SignalP"/>
    </source>
</evidence>
<dbReference type="Proteomes" id="UP000603715">
    <property type="component" value="Unassembled WGS sequence"/>
</dbReference>
<dbReference type="AlphaFoldDB" id="A0A9Q3UZE8"/>
<evidence type="ECO:0000313" key="5">
    <source>
        <dbReference type="Proteomes" id="UP001107960"/>
    </source>
</evidence>
<keyword evidence="1" id="KW-0732">Signal</keyword>
<evidence type="ECO:0000313" key="3">
    <source>
        <dbReference type="EMBL" id="MCC9036836.1"/>
    </source>
</evidence>
<feature type="chain" id="PRO_5040190289" description="DUF4488 domain-containing protein" evidence="1">
    <location>
        <begin position="20"/>
        <end position="135"/>
    </location>
</feature>